<organism evidence="2 3">
    <name type="scientific">Bacillus aquiflavi</name>
    <dbReference type="NCBI Taxonomy" id="2672567"/>
    <lineage>
        <taxon>Bacteria</taxon>
        <taxon>Bacillati</taxon>
        <taxon>Bacillota</taxon>
        <taxon>Bacilli</taxon>
        <taxon>Bacillales</taxon>
        <taxon>Bacillaceae</taxon>
        <taxon>Bacillus</taxon>
    </lineage>
</organism>
<keyword evidence="3" id="KW-1185">Reference proteome</keyword>
<sequence>MNVITTLKEKREEKQMNFEKTLLRELSIKQLKKRVYNYFGSSRFTTGLLMNSGIEEACFDVGIEAYLLGGHFSRFGYFGESIEEIMKRCEYELKHLTETFYYFFLYWSKGIEGVVDEGLYYLCEQYIESWWREGFQKGERQYKLRLH</sequence>
<evidence type="ECO:0000313" key="1">
    <source>
        <dbReference type="EMBL" id="MBA4538716.1"/>
    </source>
</evidence>
<dbReference type="EMBL" id="JACEIO010000067">
    <property type="protein sequence ID" value="MBA4538716.1"/>
    <property type="molecule type" value="Genomic_DNA"/>
</dbReference>
<dbReference type="Proteomes" id="UP000570010">
    <property type="component" value="Unassembled WGS sequence"/>
</dbReference>
<protein>
    <submittedName>
        <fullName evidence="2">YbaK family protein</fullName>
    </submittedName>
</protein>
<name>A0A6B3W578_9BACI</name>
<evidence type="ECO:0000313" key="2">
    <source>
        <dbReference type="EMBL" id="NEY83076.1"/>
    </source>
</evidence>
<dbReference type="AlphaFoldDB" id="A0A6B3W578"/>
<dbReference type="RefSeq" id="WP_163243477.1">
    <property type="nucleotide sequence ID" value="NZ_JAAIWN010000069.1"/>
</dbReference>
<dbReference type="Proteomes" id="UP000472971">
    <property type="component" value="Unassembled WGS sequence"/>
</dbReference>
<dbReference type="Pfam" id="PF10730">
    <property type="entry name" value="DUF2521"/>
    <property type="match status" value="1"/>
</dbReference>
<reference evidence="1 4" key="2">
    <citation type="submission" date="2020-07" db="EMBL/GenBank/DDBJ databases">
        <authorList>
            <person name="Feng H."/>
        </authorList>
    </citation>
    <scope>NUCLEOTIDE SEQUENCE [LARGE SCALE GENOMIC DNA]</scope>
    <source>
        <strain evidence="4">s-12</strain>
        <strain evidence="1">S-12</strain>
    </source>
</reference>
<reference evidence="2 3" key="1">
    <citation type="submission" date="2020-02" db="EMBL/GenBank/DDBJ databases">
        <title>Bacillus aquiflavi sp. nov., isolated from yellow water of strong flavor Chinese baijiu in Yibin region of China.</title>
        <authorList>
            <person name="Xie J."/>
        </authorList>
    </citation>
    <scope>NUCLEOTIDE SEQUENCE [LARGE SCALE GENOMIC DNA]</scope>
    <source>
        <strain evidence="2 3">3H-10</strain>
    </source>
</reference>
<dbReference type="InterPro" id="IPR019667">
    <property type="entry name" value="Uncharacterised_YbaK"/>
</dbReference>
<proteinExistence type="predicted"/>
<comment type="caution">
    <text evidence="2">The sequence shown here is derived from an EMBL/GenBank/DDBJ whole genome shotgun (WGS) entry which is preliminary data.</text>
</comment>
<accession>A0A6B3W578</accession>
<evidence type="ECO:0000313" key="3">
    <source>
        <dbReference type="Proteomes" id="UP000472971"/>
    </source>
</evidence>
<gene>
    <name evidence="2" type="ORF">G4D64_16620</name>
    <name evidence="1" type="ORF">H1Z61_16680</name>
</gene>
<evidence type="ECO:0000313" key="4">
    <source>
        <dbReference type="Proteomes" id="UP000570010"/>
    </source>
</evidence>
<dbReference type="EMBL" id="JAAIWN010000069">
    <property type="protein sequence ID" value="NEY83076.1"/>
    <property type="molecule type" value="Genomic_DNA"/>
</dbReference>